<dbReference type="SMART" id="SM00388">
    <property type="entry name" value="HisKA"/>
    <property type="match status" value="1"/>
</dbReference>
<evidence type="ECO:0000256" key="11">
    <source>
        <dbReference type="ARBA" id="ARBA00023012"/>
    </source>
</evidence>
<feature type="transmembrane region" description="Helical" evidence="13">
    <location>
        <begin position="394"/>
        <end position="414"/>
    </location>
</feature>
<evidence type="ECO:0000256" key="9">
    <source>
        <dbReference type="ARBA" id="ARBA00022840"/>
    </source>
</evidence>
<feature type="transmembrane region" description="Helical" evidence="13">
    <location>
        <begin position="473"/>
        <end position="493"/>
    </location>
</feature>
<dbReference type="CDD" id="cd00082">
    <property type="entry name" value="HisKA"/>
    <property type="match status" value="1"/>
</dbReference>
<feature type="transmembrane region" description="Helical" evidence="13">
    <location>
        <begin position="426"/>
        <end position="453"/>
    </location>
</feature>
<evidence type="ECO:0000259" key="14">
    <source>
        <dbReference type="PROSITE" id="PS50109"/>
    </source>
</evidence>
<dbReference type="InterPro" id="IPR014729">
    <property type="entry name" value="Rossmann-like_a/b/a_fold"/>
</dbReference>
<evidence type="ECO:0000313" key="16">
    <source>
        <dbReference type="Proteomes" id="UP000677537"/>
    </source>
</evidence>
<comment type="subcellular location">
    <subcellularLocation>
        <location evidence="2">Membrane</location>
        <topology evidence="2">Multi-pass membrane protein</topology>
    </subcellularLocation>
</comment>
<evidence type="ECO:0000256" key="1">
    <source>
        <dbReference type="ARBA" id="ARBA00000085"/>
    </source>
</evidence>
<dbReference type="InterPro" id="IPR052023">
    <property type="entry name" value="Histidine_kinase_KdpD"/>
</dbReference>
<dbReference type="Pfam" id="PF02702">
    <property type="entry name" value="KdpD"/>
    <property type="match status" value="1"/>
</dbReference>
<comment type="catalytic activity">
    <reaction evidence="1">
        <text>ATP + protein L-histidine = ADP + protein N-phospho-L-histidine.</text>
        <dbReference type="EC" id="2.7.13.3"/>
    </reaction>
</comment>
<dbReference type="InterPro" id="IPR003594">
    <property type="entry name" value="HATPase_dom"/>
</dbReference>
<dbReference type="Pfam" id="PF00512">
    <property type="entry name" value="HisKA"/>
    <property type="match status" value="1"/>
</dbReference>
<dbReference type="PANTHER" id="PTHR45569">
    <property type="entry name" value="SENSOR PROTEIN KDPD"/>
    <property type="match status" value="1"/>
</dbReference>
<dbReference type="Proteomes" id="UP000677537">
    <property type="component" value="Unassembled WGS sequence"/>
</dbReference>
<dbReference type="Pfam" id="PF02518">
    <property type="entry name" value="HATPase_c"/>
    <property type="match status" value="1"/>
</dbReference>
<dbReference type="PROSITE" id="PS50109">
    <property type="entry name" value="HIS_KIN"/>
    <property type="match status" value="1"/>
</dbReference>
<evidence type="ECO:0000256" key="3">
    <source>
        <dbReference type="ARBA" id="ARBA00012438"/>
    </source>
</evidence>
<dbReference type="SUPFAM" id="SSF55874">
    <property type="entry name" value="ATPase domain of HSP90 chaperone/DNA topoisomerase II/histidine kinase"/>
    <property type="match status" value="1"/>
</dbReference>
<dbReference type="InterPro" id="IPR027417">
    <property type="entry name" value="P-loop_NTPase"/>
</dbReference>
<evidence type="ECO:0000256" key="5">
    <source>
        <dbReference type="ARBA" id="ARBA00022679"/>
    </source>
</evidence>
<accession>A0A940MWS1</accession>
<keyword evidence="9" id="KW-0067">ATP-binding</keyword>
<keyword evidence="8 15" id="KW-0418">Kinase</keyword>
<dbReference type="Gene3D" id="3.40.50.300">
    <property type="entry name" value="P-loop containing nucleotide triphosphate hydrolases"/>
    <property type="match status" value="1"/>
</dbReference>
<sequence length="904" mass="95830">MPSATRPAEPPRPDPDALLDAARREGRGRLKVFLGAAPGVGKTYEMLTEARRRALGGTDVVVGLAETHGRAETAAQLSGLEVLPRARLAYRGQVLEEFDLDAALARHPAILVLDELPHSNAPGSRHPRRWQDVEELRAAGIEVWTAMNVQHLESLSDAVARITGVRVAETVPDHVLAEADAVELIDIPPAELLERLRQGKVYRADQAERALRGFFREGNLAALREMALRRTAERVDADVTGYMRANAIAGPWPTGDRVMVLVGGDPAAEGVVRHAQRIAATLRAPLVALHVERPGAARGDPSAALRFAETLGAETETVVDTDVPRAILAAAAERNVTHLVLGRGRPSLWRRLTGRTLSATLLRRATDFALHLVPDPVGTGRRTAPPPARAVPPWLGRVSVPLIVLAATGIGFGLDGIVAEGALGMVYLAATVASAVAFGPAHGVAAAVLSFLAWNYLFIPPRYTLTISGPQEVVGAVVFSLVALLMAGTAGRLGHSVRAARARVFGLRRLVEFSRRLGAPMSRGDLLTLIAQEAERVAGCPCCVLMPITGGDLPGLGLDAPGSPQEADLVVRAAAPADAQPDDASMAAARWASARRSATGWGTDTLPAVPWQFQPLTAGQGPAGLVGLRFAVRTEPLDAERARALDALLDQAAVALERADLMEERARGAARAEADSLRTTLLTSLGHDLRTPLTGIRGSLETLRTMGDALSPEARADLILAAEEETARLARFATDVLNMVRVEAGAVTPRREPLDLPSAIEAAAERAEHAAGRSLERRLDGRLPTPSLDPVLFDGILSNLLDNAMKFSGSDGHVVISARREGANVLVQVEDDGPGIPRQDLVRIFDPFFRASRTDRIAAGTGLGLAIARGLTRAMGGEIAAESPLRDGRGTRMSLRFPIVGAGA</sequence>
<keyword evidence="12 13" id="KW-0472">Membrane</keyword>
<dbReference type="Pfam" id="PF13493">
    <property type="entry name" value="DUF4118"/>
    <property type="match status" value="1"/>
</dbReference>
<gene>
    <name evidence="15" type="ORF">J5Y10_07485</name>
</gene>
<dbReference type="GO" id="GO:0005886">
    <property type="term" value="C:plasma membrane"/>
    <property type="evidence" value="ECO:0007669"/>
    <property type="project" value="TreeGrafter"/>
</dbReference>
<dbReference type="Gene3D" id="1.20.120.620">
    <property type="entry name" value="Backbone structure of the membrane domain of e. Coli histidine kinase receptor kdpd"/>
    <property type="match status" value="1"/>
</dbReference>
<dbReference type="InterPro" id="IPR038318">
    <property type="entry name" value="KdpD_sf"/>
</dbReference>
<evidence type="ECO:0000256" key="8">
    <source>
        <dbReference type="ARBA" id="ARBA00022777"/>
    </source>
</evidence>
<feature type="domain" description="Histidine kinase" evidence="14">
    <location>
        <begin position="684"/>
        <end position="901"/>
    </location>
</feature>
<dbReference type="PRINTS" id="PR00344">
    <property type="entry name" value="BCTRLSENSOR"/>
</dbReference>
<dbReference type="InterPro" id="IPR005467">
    <property type="entry name" value="His_kinase_dom"/>
</dbReference>
<dbReference type="Gene3D" id="3.30.450.40">
    <property type="match status" value="1"/>
</dbReference>
<dbReference type="InterPro" id="IPR036097">
    <property type="entry name" value="HisK_dim/P_sf"/>
</dbReference>
<dbReference type="EC" id="2.7.13.3" evidence="3"/>
<dbReference type="InterPro" id="IPR029016">
    <property type="entry name" value="GAF-like_dom_sf"/>
</dbReference>
<dbReference type="SMART" id="SM00387">
    <property type="entry name" value="HATPase_c"/>
    <property type="match status" value="1"/>
</dbReference>
<dbReference type="SUPFAM" id="SSF55781">
    <property type="entry name" value="GAF domain-like"/>
    <property type="match status" value="1"/>
</dbReference>
<dbReference type="AlphaFoldDB" id="A0A940MWS1"/>
<dbReference type="FunFam" id="3.40.50.300:FF:000483">
    <property type="entry name" value="Sensor histidine kinase KdpD"/>
    <property type="match status" value="1"/>
</dbReference>
<dbReference type="InterPro" id="IPR036890">
    <property type="entry name" value="HATPase_C_sf"/>
</dbReference>
<dbReference type="RefSeq" id="WP_209372336.1">
    <property type="nucleotide sequence ID" value="NZ_JAGIZA010000004.1"/>
</dbReference>
<dbReference type="CDD" id="cd00075">
    <property type="entry name" value="HATPase"/>
    <property type="match status" value="1"/>
</dbReference>
<protein>
    <recommendedName>
        <fullName evidence="3">histidine kinase</fullName>
        <ecNumber evidence="3">2.7.13.3</ecNumber>
    </recommendedName>
</protein>
<evidence type="ECO:0000313" key="15">
    <source>
        <dbReference type="EMBL" id="MBP0492617.1"/>
    </source>
</evidence>
<dbReference type="GO" id="GO:0005524">
    <property type="term" value="F:ATP binding"/>
    <property type="evidence" value="ECO:0007669"/>
    <property type="project" value="UniProtKB-KW"/>
</dbReference>
<keyword evidence="11" id="KW-0902">Two-component regulatory system</keyword>
<dbReference type="InterPro" id="IPR025201">
    <property type="entry name" value="KdpD_TM"/>
</dbReference>
<dbReference type="InterPro" id="IPR004358">
    <property type="entry name" value="Sig_transdc_His_kin-like_C"/>
</dbReference>
<proteinExistence type="predicted"/>
<evidence type="ECO:0000256" key="4">
    <source>
        <dbReference type="ARBA" id="ARBA00022553"/>
    </source>
</evidence>
<dbReference type="GO" id="GO:0000155">
    <property type="term" value="F:phosphorelay sensor kinase activity"/>
    <property type="evidence" value="ECO:0007669"/>
    <property type="project" value="InterPro"/>
</dbReference>
<dbReference type="PANTHER" id="PTHR45569:SF1">
    <property type="entry name" value="SENSOR PROTEIN KDPD"/>
    <property type="match status" value="1"/>
</dbReference>
<reference evidence="15" key="1">
    <citation type="submission" date="2021-03" db="EMBL/GenBank/DDBJ databases">
        <authorList>
            <person name="So Y."/>
        </authorList>
    </citation>
    <scope>NUCLEOTIDE SEQUENCE</scope>
    <source>
        <strain evidence="15">SG15</strain>
    </source>
</reference>
<evidence type="ECO:0000256" key="2">
    <source>
        <dbReference type="ARBA" id="ARBA00004141"/>
    </source>
</evidence>
<dbReference type="Gene3D" id="3.40.50.620">
    <property type="entry name" value="HUPs"/>
    <property type="match status" value="1"/>
</dbReference>
<name>A0A940MWS1_9PROT</name>
<keyword evidence="4" id="KW-0597">Phosphoprotein</keyword>
<keyword evidence="10 13" id="KW-1133">Transmembrane helix</keyword>
<dbReference type="InterPro" id="IPR003661">
    <property type="entry name" value="HisK_dim/P_dom"/>
</dbReference>
<evidence type="ECO:0000256" key="6">
    <source>
        <dbReference type="ARBA" id="ARBA00022692"/>
    </source>
</evidence>
<dbReference type="InterPro" id="IPR003852">
    <property type="entry name" value="Sig_transdc_His_kinase_KdpD_N"/>
</dbReference>
<dbReference type="EMBL" id="JAGIZA010000004">
    <property type="protein sequence ID" value="MBP0492617.1"/>
    <property type="molecule type" value="Genomic_DNA"/>
</dbReference>
<keyword evidence="6 13" id="KW-0812">Transmembrane</keyword>
<dbReference type="GO" id="GO:0005737">
    <property type="term" value="C:cytoplasm"/>
    <property type="evidence" value="ECO:0007669"/>
    <property type="project" value="UniProtKB-ARBA"/>
</dbReference>
<keyword evidence="7" id="KW-0547">Nucleotide-binding</keyword>
<dbReference type="Gene3D" id="3.30.565.10">
    <property type="entry name" value="Histidine kinase-like ATPase, C-terminal domain"/>
    <property type="match status" value="1"/>
</dbReference>
<evidence type="ECO:0000256" key="10">
    <source>
        <dbReference type="ARBA" id="ARBA00022989"/>
    </source>
</evidence>
<comment type="caution">
    <text evidence="15">The sequence shown here is derived from an EMBL/GenBank/DDBJ whole genome shotgun (WGS) entry which is preliminary data.</text>
</comment>
<evidence type="ECO:0000256" key="12">
    <source>
        <dbReference type="ARBA" id="ARBA00023136"/>
    </source>
</evidence>
<keyword evidence="5" id="KW-0808">Transferase</keyword>
<dbReference type="Gene3D" id="1.10.287.130">
    <property type="match status" value="1"/>
</dbReference>
<dbReference type="SUPFAM" id="SSF52402">
    <property type="entry name" value="Adenine nucleotide alpha hydrolases-like"/>
    <property type="match status" value="1"/>
</dbReference>
<organism evidence="15 16">
    <name type="scientific">Roseomonas indoligenes</name>
    <dbReference type="NCBI Taxonomy" id="2820811"/>
    <lineage>
        <taxon>Bacteria</taxon>
        <taxon>Pseudomonadati</taxon>
        <taxon>Pseudomonadota</taxon>
        <taxon>Alphaproteobacteria</taxon>
        <taxon>Acetobacterales</taxon>
        <taxon>Roseomonadaceae</taxon>
        <taxon>Roseomonas</taxon>
    </lineage>
</organism>
<evidence type="ECO:0000256" key="7">
    <source>
        <dbReference type="ARBA" id="ARBA00022741"/>
    </source>
</evidence>
<keyword evidence="16" id="KW-1185">Reference proteome</keyword>
<dbReference type="SUPFAM" id="SSF47384">
    <property type="entry name" value="Homodimeric domain of signal transducing histidine kinase"/>
    <property type="match status" value="1"/>
</dbReference>
<evidence type="ECO:0000256" key="13">
    <source>
        <dbReference type="SAM" id="Phobius"/>
    </source>
</evidence>